<sequence length="173" mass="20764">MKKTLVVFAHPYLEHSNSNVELINFYVRHQHYTLRDLYEEYPDFHIAAFRERKRLAHYDRFVFQFPLIWFGMPPLLRLWIDEVFDRDWLLPGKENPLENKEVYILITTGGKERSFSKSGTYQYTIDELISGLIVSLKVFKADIKHIKIVYEANKLSKKEIILHKKEFTELLNQ</sequence>
<dbReference type="GO" id="GO:0009055">
    <property type="term" value="F:electron transfer activity"/>
    <property type="evidence" value="ECO:0007669"/>
    <property type="project" value="TreeGrafter"/>
</dbReference>
<evidence type="ECO:0000259" key="2">
    <source>
        <dbReference type="Pfam" id="PF02525"/>
    </source>
</evidence>
<dbReference type="GO" id="GO:0003955">
    <property type="term" value="F:NAD(P)H dehydrogenase (quinone) activity"/>
    <property type="evidence" value="ECO:0007669"/>
    <property type="project" value="TreeGrafter"/>
</dbReference>
<dbReference type="InterPro" id="IPR046980">
    <property type="entry name" value="KefG/KefF"/>
</dbReference>
<dbReference type="Pfam" id="PF02525">
    <property type="entry name" value="Flavodoxin_2"/>
    <property type="match status" value="1"/>
</dbReference>
<dbReference type="InterPro" id="IPR029039">
    <property type="entry name" value="Flavoprotein-like_sf"/>
</dbReference>
<evidence type="ECO:0000256" key="1">
    <source>
        <dbReference type="ARBA" id="ARBA00023002"/>
    </source>
</evidence>
<evidence type="ECO:0000313" key="3">
    <source>
        <dbReference type="EMBL" id="REC61378.1"/>
    </source>
</evidence>
<gene>
    <name evidence="3" type="ORF">DRF65_15670</name>
</gene>
<dbReference type="Proteomes" id="UP000256686">
    <property type="component" value="Unassembled WGS sequence"/>
</dbReference>
<dbReference type="GO" id="GO:0010181">
    <property type="term" value="F:FMN binding"/>
    <property type="evidence" value="ECO:0007669"/>
    <property type="project" value="TreeGrafter"/>
</dbReference>
<proteinExistence type="predicted"/>
<accession>A0A3D9C6Q5</accession>
<protein>
    <submittedName>
        <fullName evidence="3">Flavodoxin family protein</fullName>
    </submittedName>
</protein>
<keyword evidence="4" id="KW-1185">Reference proteome</keyword>
<comment type="caution">
    <text evidence="3">The sequence shown here is derived from an EMBL/GenBank/DDBJ whole genome shotgun (WGS) entry which is preliminary data.</text>
</comment>
<dbReference type="InterPro" id="IPR003680">
    <property type="entry name" value="Flavodoxin_fold"/>
</dbReference>
<name>A0A3D9C6Q5_9FLAO</name>
<dbReference type="SUPFAM" id="SSF52218">
    <property type="entry name" value="Flavoproteins"/>
    <property type="match status" value="1"/>
</dbReference>
<keyword evidence="1" id="KW-0560">Oxidoreductase</keyword>
<dbReference type="PANTHER" id="PTHR47307:SF1">
    <property type="entry name" value="GLUTATHIONE-REGULATED POTASSIUM-EFFLUX SYSTEM ANCILLARY PROTEIN KEFG"/>
    <property type="match status" value="1"/>
</dbReference>
<dbReference type="RefSeq" id="WP_115971708.1">
    <property type="nucleotide sequence ID" value="NZ_QNVT01000015.1"/>
</dbReference>
<reference evidence="4" key="1">
    <citation type="submission" date="2018-06" db="EMBL/GenBank/DDBJ databases">
        <authorList>
            <person name="Lum Nde A."/>
            <person name="Hugo C."/>
        </authorList>
    </citation>
    <scope>NUCLEOTIDE SEQUENCE [LARGE SCALE GENOMIC DNA]</scope>
    <source>
        <strain evidence="4">1_F178</strain>
    </source>
</reference>
<organism evidence="3 4">
    <name type="scientific">Chryseobacterium pennae</name>
    <dbReference type="NCBI Taxonomy" id="2258962"/>
    <lineage>
        <taxon>Bacteria</taxon>
        <taxon>Pseudomonadati</taxon>
        <taxon>Bacteroidota</taxon>
        <taxon>Flavobacteriia</taxon>
        <taxon>Flavobacteriales</taxon>
        <taxon>Weeksellaceae</taxon>
        <taxon>Chryseobacterium group</taxon>
        <taxon>Chryseobacterium</taxon>
    </lineage>
</organism>
<dbReference type="AlphaFoldDB" id="A0A3D9C6Q5"/>
<dbReference type="PANTHER" id="PTHR47307">
    <property type="entry name" value="GLUTATHIONE-REGULATED POTASSIUM-EFFLUX SYSTEM ANCILLARY PROTEIN KEFG"/>
    <property type="match status" value="1"/>
</dbReference>
<evidence type="ECO:0000313" key="4">
    <source>
        <dbReference type="Proteomes" id="UP000256686"/>
    </source>
</evidence>
<dbReference type="Gene3D" id="3.40.50.360">
    <property type="match status" value="1"/>
</dbReference>
<dbReference type="EMBL" id="QNVT01000015">
    <property type="protein sequence ID" value="REC61378.1"/>
    <property type="molecule type" value="Genomic_DNA"/>
</dbReference>
<feature type="domain" description="Flavodoxin-like fold" evidence="2">
    <location>
        <begin position="2"/>
        <end position="159"/>
    </location>
</feature>